<dbReference type="PANTHER" id="PTHR11439">
    <property type="entry name" value="GAG-POL-RELATED RETROTRANSPOSON"/>
    <property type="match status" value="1"/>
</dbReference>
<gene>
    <name evidence="2" type="primary">LOC120277671</name>
</gene>
<dbReference type="PANTHER" id="PTHR11439:SF463">
    <property type="entry name" value="REVERSE TRANSCRIPTASE TY1_COPIA-TYPE DOMAIN-CONTAINING PROTEIN"/>
    <property type="match status" value="1"/>
</dbReference>
<organism evidence="1 2">
    <name type="scientific">Dioscorea cayennensis subsp. rotundata</name>
    <name type="common">White Guinea yam</name>
    <name type="synonym">Dioscorea rotundata</name>
    <dbReference type="NCBI Taxonomy" id="55577"/>
    <lineage>
        <taxon>Eukaryota</taxon>
        <taxon>Viridiplantae</taxon>
        <taxon>Streptophyta</taxon>
        <taxon>Embryophyta</taxon>
        <taxon>Tracheophyta</taxon>
        <taxon>Spermatophyta</taxon>
        <taxon>Magnoliopsida</taxon>
        <taxon>Liliopsida</taxon>
        <taxon>Dioscoreales</taxon>
        <taxon>Dioscoreaceae</taxon>
        <taxon>Dioscorea</taxon>
    </lineage>
</organism>
<reference evidence="2" key="1">
    <citation type="submission" date="2025-08" db="UniProtKB">
        <authorList>
            <consortium name="RefSeq"/>
        </authorList>
    </citation>
    <scope>IDENTIFICATION</scope>
</reference>
<protein>
    <submittedName>
        <fullName evidence="2">Secreted RxLR effector protein 161-like</fullName>
    </submittedName>
</protein>
<dbReference type="CDD" id="cd09272">
    <property type="entry name" value="RNase_HI_RT_Ty1"/>
    <property type="match status" value="1"/>
</dbReference>
<proteinExistence type="predicted"/>
<evidence type="ECO:0000313" key="2">
    <source>
        <dbReference type="RefSeq" id="XP_039140461.1"/>
    </source>
</evidence>
<sequence>MKSFQLEDGSRKSEEMRFKKAIGGLLYLTHTRPDLVFAISLVSRYLHNPSKHHMGVMKRILHYAARTIDFGLPYHHVDEFKLVDHVDNDCDGSLDDRKSTSGWVFSLGLGAITWSLKKQEIMTLLSTKAEYVSVTSEAGQGAWIRRLLEDLGVH</sequence>
<dbReference type="AlphaFoldDB" id="A0AB40CNT7"/>
<dbReference type="GeneID" id="120277671"/>
<keyword evidence="1" id="KW-1185">Reference proteome</keyword>
<name>A0AB40CNT7_DIOCR</name>
<dbReference type="Proteomes" id="UP001515500">
    <property type="component" value="Chromosome 15"/>
</dbReference>
<accession>A0AB40CNT7</accession>
<dbReference type="RefSeq" id="XP_039140461.1">
    <property type="nucleotide sequence ID" value="XM_039284527.1"/>
</dbReference>
<evidence type="ECO:0000313" key="1">
    <source>
        <dbReference type="Proteomes" id="UP001515500"/>
    </source>
</evidence>